<evidence type="ECO:0000313" key="1">
    <source>
        <dbReference type="EMBL" id="KPM06901.1"/>
    </source>
</evidence>
<dbReference type="AlphaFoldDB" id="A0A132A7F1"/>
<organism evidence="1 2">
    <name type="scientific">Sarcoptes scabiei</name>
    <name type="common">Itch mite</name>
    <name type="synonym">Acarus scabiei</name>
    <dbReference type="NCBI Taxonomy" id="52283"/>
    <lineage>
        <taxon>Eukaryota</taxon>
        <taxon>Metazoa</taxon>
        <taxon>Ecdysozoa</taxon>
        <taxon>Arthropoda</taxon>
        <taxon>Chelicerata</taxon>
        <taxon>Arachnida</taxon>
        <taxon>Acari</taxon>
        <taxon>Acariformes</taxon>
        <taxon>Sarcoptiformes</taxon>
        <taxon>Astigmata</taxon>
        <taxon>Psoroptidia</taxon>
        <taxon>Sarcoptoidea</taxon>
        <taxon>Sarcoptidae</taxon>
        <taxon>Sarcoptinae</taxon>
        <taxon>Sarcoptes</taxon>
    </lineage>
</organism>
<dbReference type="Proteomes" id="UP000616769">
    <property type="component" value="Unassembled WGS sequence"/>
</dbReference>
<dbReference type="VEuPathDB" id="VectorBase:SSCA004684"/>
<protein>
    <submittedName>
        <fullName evidence="1">Uncharacterized protein</fullName>
    </submittedName>
</protein>
<sequence>MEKGVVTEFEYPYKARNFVSSNSARKMSREKTSTSIPC</sequence>
<accession>A0A132A7F1</accession>
<comment type="caution">
    <text evidence="1">The sequence shown here is derived from an EMBL/GenBank/DDBJ whole genome shotgun (WGS) entry which is preliminary data.</text>
</comment>
<dbReference type="EMBL" id="JXLN01011134">
    <property type="protein sequence ID" value="KPM06901.1"/>
    <property type="molecule type" value="Genomic_DNA"/>
</dbReference>
<name>A0A132A7F1_SARSC</name>
<evidence type="ECO:0000313" key="2">
    <source>
        <dbReference type="Proteomes" id="UP000616769"/>
    </source>
</evidence>
<gene>
    <name evidence="1" type="ORF">QR98_0053820</name>
</gene>
<reference evidence="1 2" key="1">
    <citation type="journal article" date="2015" name="Parasit. Vectors">
        <title>Draft genome of the scabies mite.</title>
        <authorList>
            <person name="Rider S.D.Jr."/>
            <person name="Morgan M.S."/>
            <person name="Arlian L.G."/>
        </authorList>
    </citation>
    <scope>NUCLEOTIDE SEQUENCE [LARGE SCALE GENOMIC DNA]</scope>
    <source>
        <strain evidence="1">Arlian Lab</strain>
    </source>
</reference>
<proteinExistence type="predicted"/>